<feature type="region of interest" description="Disordered" evidence="6">
    <location>
        <begin position="146"/>
        <end position="167"/>
    </location>
</feature>
<feature type="region of interest" description="Disordered" evidence="6">
    <location>
        <begin position="703"/>
        <end position="734"/>
    </location>
</feature>
<feature type="region of interest" description="Disordered" evidence="6">
    <location>
        <begin position="969"/>
        <end position="1082"/>
    </location>
</feature>
<feature type="compositionally biased region" description="Acidic residues" evidence="6">
    <location>
        <begin position="924"/>
        <end position="936"/>
    </location>
</feature>
<dbReference type="RefSeq" id="WP_144262998.1">
    <property type="nucleotide sequence ID" value="NZ_QMDX01000012.1"/>
</dbReference>
<dbReference type="InterPro" id="IPR006311">
    <property type="entry name" value="TAT_signal"/>
</dbReference>
<dbReference type="InterPro" id="IPR023828">
    <property type="entry name" value="Peptidase_S8_Ser-AS"/>
</dbReference>
<accession>A0A554MWI3</accession>
<evidence type="ECO:0000256" key="6">
    <source>
        <dbReference type="SAM" id="MobiDB-lite"/>
    </source>
</evidence>
<comment type="caution">
    <text evidence="8">The sequence shown here is derived from an EMBL/GenBank/DDBJ whole genome shotgun (WGS) entry which is preliminary data.</text>
</comment>
<keyword evidence="2" id="KW-0645">Protease</keyword>
<dbReference type="InterPro" id="IPR000209">
    <property type="entry name" value="Peptidase_S8/S53_dom"/>
</dbReference>
<dbReference type="InterPro" id="IPR050131">
    <property type="entry name" value="Peptidase_S8_subtilisin-like"/>
</dbReference>
<evidence type="ECO:0000313" key="9">
    <source>
        <dbReference type="Proteomes" id="UP000319894"/>
    </source>
</evidence>
<feature type="compositionally biased region" description="Low complexity" evidence="6">
    <location>
        <begin position="1041"/>
        <end position="1061"/>
    </location>
</feature>
<name>A0A554MWI3_9EURY</name>
<keyword evidence="3" id="KW-0378">Hydrolase</keyword>
<dbReference type="Gene3D" id="3.40.50.200">
    <property type="entry name" value="Peptidase S8/S53 domain"/>
    <property type="match status" value="1"/>
</dbReference>
<evidence type="ECO:0000259" key="7">
    <source>
        <dbReference type="Pfam" id="PF00082"/>
    </source>
</evidence>
<dbReference type="PROSITE" id="PS51318">
    <property type="entry name" value="TAT"/>
    <property type="match status" value="1"/>
</dbReference>
<comment type="caution">
    <text evidence="5">Lacks conserved residue(s) required for the propagation of feature annotation.</text>
</comment>
<keyword evidence="4" id="KW-0720">Serine protease</keyword>
<evidence type="ECO:0000256" key="4">
    <source>
        <dbReference type="ARBA" id="ARBA00022825"/>
    </source>
</evidence>
<feature type="domain" description="Peptidase S8/S53" evidence="7">
    <location>
        <begin position="421"/>
        <end position="654"/>
    </location>
</feature>
<evidence type="ECO:0000256" key="1">
    <source>
        <dbReference type="ARBA" id="ARBA00011073"/>
    </source>
</evidence>
<feature type="region of interest" description="Disordered" evidence="6">
    <location>
        <begin position="340"/>
        <end position="370"/>
    </location>
</feature>
<dbReference type="PROSITE" id="PS00138">
    <property type="entry name" value="SUBTILASE_SER"/>
    <property type="match status" value="1"/>
</dbReference>
<dbReference type="PROSITE" id="PS51892">
    <property type="entry name" value="SUBTILASE"/>
    <property type="match status" value="1"/>
</dbReference>
<dbReference type="InParanoid" id="A0A554MWI3"/>
<dbReference type="GO" id="GO:0004252">
    <property type="term" value="F:serine-type endopeptidase activity"/>
    <property type="evidence" value="ECO:0007669"/>
    <property type="project" value="InterPro"/>
</dbReference>
<dbReference type="EMBL" id="QMDX01000012">
    <property type="protein sequence ID" value="TSD09488.1"/>
    <property type="molecule type" value="Genomic_DNA"/>
</dbReference>
<proteinExistence type="inferred from homology"/>
<dbReference type="Proteomes" id="UP000319894">
    <property type="component" value="Unassembled WGS sequence"/>
</dbReference>
<comment type="similarity">
    <text evidence="1 5">Belongs to the peptidase S8 family.</text>
</comment>
<evidence type="ECO:0000256" key="3">
    <source>
        <dbReference type="ARBA" id="ARBA00022801"/>
    </source>
</evidence>
<dbReference type="SUPFAM" id="SSF52743">
    <property type="entry name" value="Subtilisin-like"/>
    <property type="match status" value="1"/>
</dbReference>
<protein>
    <recommendedName>
        <fullName evidence="7">Peptidase S8/S53 domain-containing protein</fullName>
    </recommendedName>
</protein>
<feature type="region of interest" description="Disordered" evidence="6">
    <location>
        <begin position="921"/>
        <end position="941"/>
    </location>
</feature>
<feature type="compositionally biased region" description="Acidic residues" evidence="6">
    <location>
        <begin position="1007"/>
        <end position="1021"/>
    </location>
</feature>
<dbReference type="PANTHER" id="PTHR43806">
    <property type="entry name" value="PEPTIDASE S8"/>
    <property type="match status" value="1"/>
</dbReference>
<keyword evidence="9" id="KW-1185">Reference proteome</keyword>
<sequence length="1082" mass="112051">MSGDDSSNDSGIELSRRTFAKATGAAVGAGLFGASADTVSADHPMDRKFANPRVQELAKVWDRGYRGSNDNALGLTDSGIDARHPDLGPWNGVEIVEDDGGFALKDRNVDFVRDSEKTHADEETVSPASTTGTTTVELVTLTPDAKRSHASATMTWTPSPRPSGNEANSLDLLFQCEVEGGWETVAETGTSREVEELTDVPLEADTPHRFAATGDLSTVSELTITARTYDRMPAGLLGSEIDPFSVGPDEAKTIGWFNAGSRYGNSPKPRDPDGHGSHCASIMGGSGRASEVTREVETSGETRQLQFGNTVDVDVFVDDGEAGVYASAYGDSIEIDISERGPRGETVASSTISSDASTNDNNTVSVPADPDEAYTVTIRPASTEESDAIAQGLNGVGRVDSYSVGTFADPPGTTGDRGSDTQVALHSGVAPDAPLVGLQGLSGPIPFLGEYATEFSETFNLRAVNMSWGYVGGLPLGAAGGASGDVFGDVVGGIRDMAEQGILTVAAAGNAATPANGNGAPAVADETISVVATGPKDGISGYSSGGIGAVDDGEDGTYMKPDVTAPGGTLDDLVTAAEADTDYSEFDTDTGPQDYTGKAGTSMAAPFTSGVAGLVADAMEDEDPEGNNKSILNSTAQSGINDTFRLKQVILATATETVFTAAPYHRAKSPSCQGGGRDPFEGYGRVNPDAAVDAVTRNVYGGGDSLTNDEFSPDDADEPVTSSYGVTDSDGNELTVGLDVPQDNRAVAGYVEAPRGVLDLTVSAGNLRGADVSMATGAPQVDVFVYDGENPGPNGVPNVVAQGTIDATSGVGARRGSLTLTVDTGEEFDLGRRDEVDTRTLFVVAKLVNIPGLVNGFDARTDIEFRASFTPEFEPLPGIDVSGERFDSGDRFTANARNTVRVDLNSADVTEGRIYDRVPADWTVTDDPDDPDTDYEGEVRTEGSHEIIDLGPFGEDDATDGTSRIYAVEAPDSNGSYTFGPARIEVTDDDPAQRGVQAPTADGEGSFTDDNDSDDQDDGDVEITFGGNDPRNVVVGGTSAGSGSDTTLSGSTDDTTDSAADTADDTASGDDGSLTDTVDDTL</sequence>
<dbReference type="Pfam" id="PF00082">
    <property type="entry name" value="Peptidase_S8"/>
    <property type="match status" value="1"/>
</dbReference>
<dbReference type="AlphaFoldDB" id="A0A554MWI3"/>
<evidence type="ECO:0000256" key="5">
    <source>
        <dbReference type="PROSITE-ProRule" id="PRU01240"/>
    </source>
</evidence>
<organism evidence="8 9">
    <name type="scientific">Haloglomus irregulare</name>
    <dbReference type="NCBI Taxonomy" id="2234134"/>
    <lineage>
        <taxon>Archaea</taxon>
        <taxon>Methanobacteriati</taxon>
        <taxon>Methanobacteriota</taxon>
        <taxon>Stenosarchaea group</taxon>
        <taxon>Halobacteria</taxon>
        <taxon>Halobacteriales</taxon>
        <taxon>Natronomonadaceae</taxon>
        <taxon>Haloglomus</taxon>
    </lineage>
</organism>
<dbReference type="PANTHER" id="PTHR43806:SF11">
    <property type="entry name" value="CEREVISIN-RELATED"/>
    <property type="match status" value="1"/>
</dbReference>
<reference evidence="8 9" key="1">
    <citation type="submission" date="2018-06" db="EMBL/GenBank/DDBJ databases">
        <title>Natronomonas sp. F16-60 a new haloarchaeon isolated from a solar saltern of Isla Cristina, Huelva, Spain.</title>
        <authorList>
            <person name="Duran-Viseras A."/>
            <person name="Sanchez-Porro C."/>
            <person name="Ventosa A."/>
        </authorList>
    </citation>
    <scope>NUCLEOTIDE SEQUENCE [LARGE SCALE GENOMIC DNA]</scope>
    <source>
        <strain evidence="8 9">F16-60</strain>
    </source>
</reference>
<feature type="region of interest" description="Disordered" evidence="6">
    <location>
        <begin position="263"/>
        <end position="305"/>
    </location>
</feature>
<dbReference type="PRINTS" id="PR00723">
    <property type="entry name" value="SUBTILISIN"/>
</dbReference>
<evidence type="ECO:0000256" key="2">
    <source>
        <dbReference type="ARBA" id="ARBA00022670"/>
    </source>
</evidence>
<dbReference type="InterPro" id="IPR015500">
    <property type="entry name" value="Peptidase_S8_subtilisin-rel"/>
</dbReference>
<feature type="compositionally biased region" description="Polar residues" evidence="6">
    <location>
        <begin position="347"/>
        <end position="365"/>
    </location>
</feature>
<evidence type="ECO:0000313" key="8">
    <source>
        <dbReference type="EMBL" id="TSD09488.1"/>
    </source>
</evidence>
<dbReference type="GO" id="GO:0006508">
    <property type="term" value="P:proteolysis"/>
    <property type="evidence" value="ECO:0007669"/>
    <property type="project" value="UniProtKB-KW"/>
</dbReference>
<gene>
    <name evidence="8" type="ORF">DP107_15200</name>
</gene>
<dbReference type="InterPro" id="IPR036852">
    <property type="entry name" value="Peptidase_S8/S53_dom_sf"/>
</dbReference>